<dbReference type="AlphaFoldDB" id="A0A6P5FSU9"/>
<keyword evidence="3 7" id="KW-0732">Signal</keyword>
<dbReference type="InterPro" id="IPR013128">
    <property type="entry name" value="Peptidase_C1A"/>
</dbReference>
<dbReference type="Pfam" id="PF00112">
    <property type="entry name" value="Peptidase_C1"/>
    <property type="match status" value="1"/>
</dbReference>
<dbReference type="InterPro" id="IPR025661">
    <property type="entry name" value="Pept_asp_AS"/>
</dbReference>
<dbReference type="SUPFAM" id="SSF54001">
    <property type="entry name" value="Cysteine proteinases"/>
    <property type="match status" value="1"/>
</dbReference>
<reference evidence="11" key="2">
    <citation type="submission" date="2025-08" db="UniProtKB">
        <authorList>
            <consortium name="RefSeq"/>
        </authorList>
    </citation>
    <scope>IDENTIFICATION</scope>
    <source>
        <tissue evidence="11">Leaf</tissue>
    </source>
</reference>
<accession>A0A6P5FSU9</accession>
<evidence type="ECO:0000313" key="11">
    <source>
        <dbReference type="RefSeq" id="XP_020098752.1"/>
    </source>
</evidence>
<feature type="domain" description="Peptidase C1A papain C-terminal" evidence="8">
    <location>
        <begin position="135"/>
        <end position="356"/>
    </location>
</feature>
<comment type="similarity">
    <text evidence="1">Belongs to the peptidase C1 family.</text>
</comment>
<dbReference type="Gramene" id="Aco009735.1.mrna1">
    <property type="protein sequence ID" value="Aco009735.1.mrna1"/>
    <property type="gene ID" value="Aco009735.1.path1"/>
</dbReference>
<dbReference type="InterPro" id="IPR000668">
    <property type="entry name" value="Peptidase_C1A_C"/>
</dbReference>
<dbReference type="PROSITE" id="PS00639">
    <property type="entry name" value="THIOL_PROTEASE_HIS"/>
    <property type="match status" value="1"/>
</dbReference>
<dbReference type="PRINTS" id="PR00705">
    <property type="entry name" value="PAPAIN"/>
</dbReference>
<dbReference type="Gene3D" id="3.90.70.10">
    <property type="entry name" value="Cysteine proteinases"/>
    <property type="match status" value="1"/>
</dbReference>
<dbReference type="SMART" id="SM00645">
    <property type="entry name" value="Pept_C1"/>
    <property type="match status" value="1"/>
</dbReference>
<dbReference type="InterPro" id="IPR038765">
    <property type="entry name" value="Papain-like_cys_pep_sf"/>
</dbReference>
<dbReference type="InterPro" id="IPR000169">
    <property type="entry name" value="Pept_cys_AS"/>
</dbReference>
<evidence type="ECO:0000256" key="6">
    <source>
        <dbReference type="ARBA" id="ARBA00023157"/>
    </source>
</evidence>
<keyword evidence="5" id="KW-0788">Thiol protease</keyword>
<dbReference type="GO" id="GO:0006508">
    <property type="term" value="P:proteolysis"/>
    <property type="evidence" value="ECO:0007669"/>
    <property type="project" value="UniProtKB-KW"/>
</dbReference>
<dbReference type="InterPro" id="IPR025660">
    <property type="entry name" value="Pept_his_AS"/>
</dbReference>
<proteinExistence type="inferred from homology"/>
<evidence type="ECO:0000256" key="2">
    <source>
        <dbReference type="ARBA" id="ARBA00022670"/>
    </source>
</evidence>
<evidence type="ECO:0000313" key="10">
    <source>
        <dbReference type="Proteomes" id="UP000515123"/>
    </source>
</evidence>
<dbReference type="SMART" id="SM00848">
    <property type="entry name" value="Inhibitor_I29"/>
    <property type="match status" value="1"/>
</dbReference>
<reference evidence="10" key="1">
    <citation type="journal article" date="2015" name="Nat. Genet.">
        <title>The pineapple genome and the evolution of CAM photosynthesis.</title>
        <authorList>
            <person name="Ming R."/>
            <person name="VanBuren R."/>
            <person name="Wai C.M."/>
            <person name="Tang H."/>
            <person name="Schatz M.C."/>
            <person name="Bowers J.E."/>
            <person name="Lyons E."/>
            <person name="Wang M.L."/>
            <person name="Chen J."/>
            <person name="Biggers E."/>
            <person name="Zhang J."/>
            <person name="Huang L."/>
            <person name="Zhang L."/>
            <person name="Miao W."/>
            <person name="Zhang J."/>
            <person name="Ye Z."/>
            <person name="Miao C."/>
            <person name="Lin Z."/>
            <person name="Wang H."/>
            <person name="Zhou H."/>
            <person name="Yim W.C."/>
            <person name="Priest H.D."/>
            <person name="Zheng C."/>
            <person name="Woodhouse M."/>
            <person name="Edger P.P."/>
            <person name="Guyot R."/>
            <person name="Guo H.B."/>
            <person name="Guo H."/>
            <person name="Zheng G."/>
            <person name="Singh R."/>
            <person name="Sharma A."/>
            <person name="Min X."/>
            <person name="Zheng Y."/>
            <person name="Lee H."/>
            <person name="Gurtowski J."/>
            <person name="Sedlazeck F.J."/>
            <person name="Harkess A."/>
            <person name="McKain M.R."/>
            <person name="Liao Z."/>
            <person name="Fang J."/>
            <person name="Liu J."/>
            <person name="Zhang X."/>
            <person name="Zhang Q."/>
            <person name="Hu W."/>
            <person name="Qin Y."/>
            <person name="Wang K."/>
            <person name="Chen L.Y."/>
            <person name="Shirley N."/>
            <person name="Lin Y.R."/>
            <person name="Liu L.Y."/>
            <person name="Hernandez A.G."/>
            <person name="Wright C.L."/>
            <person name="Bulone V."/>
            <person name="Tuskan G.A."/>
            <person name="Heath K."/>
            <person name="Zee F."/>
            <person name="Moore P.H."/>
            <person name="Sunkar R."/>
            <person name="Leebens-Mack J.H."/>
            <person name="Mockler T."/>
            <person name="Bennetzen J.L."/>
            <person name="Freeling M."/>
            <person name="Sankoff D."/>
            <person name="Paterson A.H."/>
            <person name="Zhu X."/>
            <person name="Yang X."/>
            <person name="Smith J.A."/>
            <person name="Cushman J.C."/>
            <person name="Paull R.E."/>
            <person name="Yu Q."/>
        </authorList>
    </citation>
    <scope>NUCLEOTIDE SEQUENCE [LARGE SCALE GENOMIC DNA]</scope>
    <source>
        <strain evidence="10">cv. F153</strain>
    </source>
</reference>
<dbReference type="Pfam" id="PF08246">
    <property type="entry name" value="Inhibitor_I29"/>
    <property type="match status" value="1"/>
</dbReference>
<sequence length="359" mass="39842">MVATKLMMTSLILVQLWVLMPLMACGTTLDPMRERYEQWISRYSRVYKDKNEKEWRFRIYESNVQLINIFNTISEEYKLIDNKFADLTSEEFKAKSVCLRDLRNHRPSSLNFWTSMNCVSSGRISDMHEKKGSSVPSSIDWREKGAVTLVRDQGECGSCWAFSTVAAVEGINKIKAGRLVALSVQELVDCDTQGANSGCRGGFMTQAFDFILRNHGLTSESDYPYQGVEGACETSKLSNHVATISGYKNVTPSSEQSLLKAVAAQPVSVAIDAGGFAFQFYSKGIFTGPCGSDLNHGVAVVGYGTAAAPTDQSNEFWIVKNSWGADWGEKGYIRMKRSIPDKRGLCGIAMKPSYPLKID</sequence>
<name>A0A6P5FSU9_ANACO</name>
<dbReference type="PANTHER" id="PTHR12411">
    <property type="entry name" value="CYSTEINE PROTEASE FAMILY C1-RELATED"/>
    <property type="match status" value="1"/>
</dbReference>
<evidence type="ECO:0000256" key="4">
    <source>
        <dbReference type="ARBA" id="ARBA00022801"/>
    </source>
</evidence>
<dbReference type="CDD" id="cd02248">
    <property type="entry name" value="Peptidase_C1A"/>
    <property type="match status" value="1"/>
</dbReference>
<dbReference type="GO" id="GO:0008234">
    <property type="term" value="F:cysteine-type peptidase activity"/>
    <property type="evidence" value="ECO:0007669"/>
    <property type="project" value="UniProtKB-KW"/>
</dbReference>
<evidence type="ECO:0000256" key="7">
    <source>
        <dbReference type="SAM" id="SignalP"/>
    </source>
</evidence>
<keyword evidence="4" id="KW-0378">Hydrolase</keyword>
<dbReference type="OrthoDB" id="10253408at2759"/>
<organism evidence="10 11">
    <name type="scientific">Ananas comosus</name>
    <name type="common">Pineapple</name>
    <name type="synonym">Ananas ananas</name>
    <dbReference type="NCBI Taxonomy" id="4615"/>
    <lineage>
        <taxon>Eukaryota</taxon>
        <taxon>Viridiplantae</taxon>
        <taxon>Streptophyta</taxon>
        <taxon>Embryophyta</taxon>
        <taxon>Tracheophyta</taxon>
        <taxon>Spermatophyta</taxon>
        <taxon>Magnoliopsida</taxon>
        <taxon>Liliopsida</taxon>
        <taxon>Poales</taxon>
        <taxon>Bromeliaceae</taxon>
        <taxon>Bromelioideae</taxon>
        <taxon>Ananas</taxon>
    </lineage>
</organism>
<evidence type="ECO:0000256" key="1">
    <source>
        <dbReference type="ARBA" id="ARBA00008455"/>
    </source>
</evidence>
<evidence type="ECO:0000256" key="5">
    <source>
        <dbReference type="ARBA" id="ARBA00022807"/>
    </source>
</evidence>
<feature type="chain" id="PRO_5027640097" evidence="7">
    <location>
        <begin position="25"/>
        <end position="359"/>
    </location>
</feature>
<keyword evidence="10" id="KW-1185">Reference proteome</keyword>
<dbReference type="PROSITE" id="PS00640">
    <property type="entry name" value="THIOL_PROTEASE_ASN"/>
    <property type="match status" value="1"/>
</dbReference>
<dbReference type="RefSeq" id="XP_020098752.1">
    <property type="nucleotide sequence ID" value="XM_020243163.1"/>
</dbReference>
<evidence type="ECO:0000259" key="8">
    <source>
        <dbReference type="SMART" id="SM00645"/>
    </source>
</evidence>
<dbReference type="InterPro" id="IPR039417">
    <property type="entry name" value="Peptidase_C1A_papain-like"/>
</dbReference>
<dbReference type="PROSITE" id="PS00139">
    <property type="entry name" value="THIOL_PROTEASE_CYS"/>
    <property type="match status" value="1"/>
</dbReference>
<evidence type="ECO:0000256" key="3">
    <source>
        <dbReference type="ARBA" id="ARBA00022729"/>
    </source>
</evidence>
<dbReference type="Proteomes" id="UP000515123">
    <property type="component" value="Linkage group 1"/>
</dbReference>
<protein>
    <submittedName>
        <fullName evidence="11">Ervatamin-B-like</fullName>
    </submittedName>
</protein>
<gene>
    <name evidence="11" type="primary">LOC109717392</name>
</gene>
<feature type="signal peptide" evidence="7">
    <location>
        <begin position="1"/>
        <end position="24"/>
    </location>
</feature>
<dbReference type="FunFam" id="3.90.70.10:FF:000023">
    <property type="entry name" value="Senescence-specific cysteine protease SAG39"/>
    <property type="match status" value="1"/>
</dbReference>
<evidence type="ECO:0000259" key="9">
    <source>
        <dbReference type="SMART" id="SM00848"/>
    </source>
</evidence>
<keyword evidence="2" id="KW-0645">Protease</keyword>
<dbReference type="GeneID" id="109717392"/>
<dbReference type="InterPro" id="IPR013201">
    <property type="entry name" value="Prot_inhib_I29"/>
</dbReference>
<feature type="domain" description="Cathepsin propeptide inhibitor" evidence="9">
    <location>
        <begin position="36"/>
        <end position="92"/>
    </location>
</feature>
<keyword evidence="6" id="KW-1015">Disulfide bond</keyword>